<feature type="compositionally biased region" description="Pro residues" evidence="1">
    <location>
        <begin position="1"/>
        <end position="19"/>
    </location>
</feature>
<dbReference type="RefSeq" id="WP_160981177.1">
    <property type="nucleotide sequence ID" value="NZ_WVHK01000075.1"/>
</dbReference>
<accession>A0A6I4YQ67</accession>
<evidence type="ECO:0000256" key="1">
    <source>
        <dbReference type="SAM" id="MobiDB-lite"/>
    </source>
</evidence>
<keyword evidence="3" id="KW-1185">Reference proteome</keyword>
<name>A0A6I4YQ67_9DEIO</name>
<sequence length="50" mass="5484">MTTQPPNRPPPVPRAPYTPPRLQRHTYTVVTGASFPVGTTGFPLPPRTDD</sequence>
<organism evidence="2 3">
    <name type="scientific">Deinococcus xianganensis</name>
    <dbReference type="NCBI Taxonomy" id="1507289"/>
    <lineage>
        <taxon>Bacteria</taxon>
        <taxon>Thermotogati</taxon>
        <taxon>Deinococcota</taxon>
        <taxon>Deinococci</taxon>
        <taxon>Deinococcales</taxon>
        <taxon>Deinococcaceae</taxon>
        <taxon>Deinococcus</taxon>
    </lineage>
</organism>
<protein>
    <submittedName>
        <fullName evidence="2">Uncharacterized protein</fullName>
    </submittedName>
</protein>
<reference evidence="2 3" key="1">
    <citation type="submission" date="2019-11" db="EMBL/GenBank/DDBJ databases">
        <title>Genome sequence of Deinococcus xianganensis Y35, AI-2 producing algicidal bacterium, isolated from lake water.</title>
        <authorList>
            <person name="Li Y."/>
        </authorList>
    </citation>
    <scope>NUCLEOTIDE SEQUENCE [LARGE SCALE GENOMIC DNA]</scope>
    <source>
        <strain evidence="2 3">Y35</strain>
    </source>
</reference>
<dbReference type="Proteomes" id="UP000430519">
    <property type="component" value="Unassembled WGS sequence"/>
</dbReference>
<proteinExistence type="predicted"/>
<evidence type="ECO:0000313" key="2">
    <source>
        <dbReference type="EMBL" id="MXV21127.1"/>
    </source>
</evidence>
<dbReference type="AlphaFoldDB" id="A0A6I4YQ67"/>
<dbReference type="EMBL" id="WVHK01000075">
    <property type="protein sequence ID" value="MXV21127.1"/>
    <property type="molecule type" value="Genomic_DNA"/>
</dbReference>
<comment type="caution">
    <text evidence="2">The sequence shown here is derived from an EMBL/GenBank/DDBJ whole genome shotgun (WGS) entry which is preliminary data.</text>
</comment>
<feature type="region of interest" description="Disordered" evidence="1">
    <location>
        <begin position="1"/>
        <end position="22"/>
    </location>
</feature>
<evidence type="ECO:0000313" key="3">
    <source>
        <dbReference type="Proteomes" id="UP000430519"/>
    </source>
</evidence>
<gene>
    <name evidence="2" type="ORF">GLX28_15970</name>
</gene>